<gene>
    <name evidence="1" type="ORF">RRG08_012659</name>
</gene>
<protein>
    <submittedName>
        <fullName evidence="1">Uncharacterized protein</fullName>
    </submittedName>
</protein>
<reference evidence="1" key="1">
    <citation type="journal article" date="2023" name="G3 (Bethesda)">
        <title>A reference genome for the long-term kleptoplast-retaining sea slug Elysia crispata morphotype clarki.</title>
        <authorList>
            <person name="Eastman K.E."/>
            <person name="Pendleton A.L."/>
            <person name="Shaikh M.A."/>
            <person name="Suttiyut T."/>
            <person name="Ogas R."/>
            <person name="Tomko P."/>
            <person name="Gavelis G."/>
            <person name="Widhalm J.R."/>
            <person name="Wisecaver J.H."/>
        </authorList>
    </citation>
    <scope>NUCLEOTIDE SEQUENCE</scope>
    <source>
        <strain evidence="1">ECLA1</strain>
    </source>
</reference>
<dbReference type="Proteomes" id="UP001283361">
    <property type="component" value="Unassembled WGS sequence"/>
</dbReference>
<keyword evidence="2" id="KW-1185">Reference proteome</keyword>
<dbReference type="EMBL" id="JAWDGP010005812">
    <property type="protein sequence ID" value="KAK3751597.1"/>
    <property type="molecule type" value="Genomic_DNA"/>
</dbReference>
<proteinExistence type="predicted"/>
<name>A0AAE0YMM3_9GAST</name>
<accession>A0AAE0YMM3</accession>
<evidence type="ECO:0000313" key="2">
    <source>
        <dbReference type="Proteomes" id="UP001283361"/>
    </source>
</evidence>
<dbReference type="AlphaFoldDB" id="A0AAE0YMM3"/>
<evidence type="ECO:0000313" key="1">
    <source>
        <dbReference type="EMBL" id="KAK3751597.1"/>
    </source>
</evidence>
<sequence length="100" mass="10912">MTIIMLAVYRGYHGYVQIDSAMDGRTRSECSNGVERKEIVAIAIVQQTLVRFSVDPLEGLGGVLGMKYFLLVELSGIVEKFLPLHSLKCRLNAALVGAGI</sequence>
<organism evidence="1 2">
    <name type="scientific">Elysia crispata</name>
    <name type="common">lettuce slug</name>
    <dbReference type="NCBI Taxonomy" id="231223"/>
    <lineage>
        <taxon>Eukaryota</taxon>
        <taxon>Metazoa</taxon>
        <taxon>Spiralia</taxon>
        <taxon>Lophotrochozoa</taxon>
        <taxon>Mollusca</taxon>
        <taxon>Gastropoda</taxon>
        <taxon>Heterobranchia</taxon>
        <taxon>Euthyneura</taxon>
        <taxon>Panpulmonata</taxon>
        <taxon>Sacoglossa</taxon>
        <taxon>Placobranchoidea</taxon>
        <taxon>Plakobranchidae</taxon>
        <taxon>Elysia</taxon>
    </lineage>
</organism>
<comment type="caution">
    <text evidence="1">The sequence shown here is derived from an EMBL/GenBank/DDBJ whole genome shotgun (WGS) entry which is preliminary data.</text>
</comment>